<dbReference type="EMBL" id="JASNQZ010000008">
    <property type="protein sequence ID" value="KAL0954279.1"/>
    <property type="molecule type" value="Genomic_DNA"/>
</dbReference>
<feature type="region of interest" description="Disordered" evidence="1">
    <location>
        <begin position="160"/>
        <end position="207"/>
    </location>
</feature>
<evidence type="ECO:0000256" key="1">
    <source>
        <dbReference type="SAM" id="MobiDB-lite"/>
    </source>
</evidence>
<name>A0ABR3JF68_9AGAR</name>
<evidence type="ECO:0000313" key="2">
    <source>
        <dbReference type="EMBL" id="KAL0954279.1"/>
    </source>
</evidence>
<accession>A0ABR3JF68</accession>
<evidence type="ECO:0000313" key="3">
    <source>
        <dbReference type="Proteomes" id="UP001556367"/>
    </source>
</evidence>
<dbReference type="Proteomes" id="UP001556367">
    <property type="component" value="Unassembled WGS sequence"/>
</dbReference>
<proteinExistence type="predicted"/>
<feature type="compositionally biased region" description="Pro residues" evidence="1">
    <location>
        <begin position="186"/>
        <end position="197"/>
    </location>
</feature>
<gene>
    <name evidence="2" type="ORF">HGRIS_005407</name>
</gene>
<protein>
    <submittedName>
        <fullName evidence="2">Uncharacterized protein</fullName>
    </submittedName>
</protein>
<comment type="caution">
    <text evidence="2">The sequence shown here is derived from an EMBL/GenBank/DDBJ whole genome shotgun (WGS) entry which is preliminary data.</text>
</comment>
<keyword evidence="3" id="KW-1185">Reference proteome</keyword>
<reference evidence="3" key="1">
    <citation type="submission" date="2024-06" db="EMBL/GenBank/DDBJ databases">
        <title>Multi-omics analyses provide insights into the biosynthesis of the anticancer antibiotic pleurotin in Hohenbuehelia grisea.</title>
        <authorList>
            <person name="Weaver J.A."/>
            <person name="Alberti F."/>
        </authorList>
    </citation>
    <scope>NUCLEOTIDE SEQUENCE [LARGE SCALE GENOMIC DNA]</scope>
    <source>
        <strain evidence="3">T-177</strain>
    </source>
</reference>
<sequence length="299" mass="33638">MADRVKGKMDWFVETYKHHNKRLRVTGGGIGDDHDQDKENNREVHMDFYIPASGPSADTPPIAKNLWQSITEEFPFFPRLHVIFSSRPNVNPPAVMTVLGRNGPQTRFFQPITPEVQQQPQPMSTTPVNDSDLNTFLDNPEVQHQYRTLQEALFAASQHVPPATPQSGNNLDAEPFETPFHQERTPSPPPTPTPTPAPASRASMPPSTPAELTAVAQAKLSAHVRPRKPTFEEGLLEISKTHLEANQAIEMKKLRIQAMQAFDTRRTQVMAQYREGLLTIEEAKEKIKLVDEEEKELVA</sequence>
<organism evidence="2 3">
    <name type="scientific">Hohenbuehelia grisea</name>
    <dbReference type="NCBI Taxonomy" id="104357"/>
    <lineage>
        <taxon>Eukaryota</taxon>
        <taxon>Fungi</taxon>
        <taxon>Dikarya</taxon>
        <taxon>Basidiomycota</taxon>
        <taxon>Agaricomycotina</taxon>
        <taxon>Agaricomycetes</taxon>
        <taxon>Agaricomycetidae</taxon>
        <taxon>Agaricales</taxon>
        <taxon>Pleurotineae</taxon>
        <taxon>Pleurotaceae</taxon>
        <taxon>Hohenbuehelia</taxon>
    </lineage>
</organism>